<dbReference type="RefSeq" id="WP_128420721.1">
    <property type="nucleotide sequence ID" value="NZ_CP049017.1"/>
</dbReference>
<proteinExistence type="predicted"/>
<evidence type="ECO:0000313" key="1">
    <source>
        <dbReference type="EMBL" id="PPT90428.1"/>
    </source>
</evidence>
<dbReference type="OrthoDB" id="6119938at2"/>
<organism evidence="1 2">
    <name type="scientific">Xanthomonas theicola</name>
    <dbReference type="NCBI Taxonomy" id="56464"/>
    <lineage>
        <taxon>Bacteria</taxon>
        <taxon>Pseudomonadati</taxon>
        <taxon>Pseudomonadota</taxon>
        <taxon>Gammaproteobacteria</taxon>
        <taxon>Lysobacterales</taxon>
        <taxon>Lysobacteraceae</taxon>
        <taxon>Xanthomonas</taxon>
    </lineage>
</organism>
<accession>A0A2S6ZDT8</accession>
<dbReference type="Pfam" id="PF07278">
    <property type="entry name" value="DUF1441"/>
    <property type="match status" value="1"/>
</dbReference>
<dbReference type="EMBL" id="MIGX01000058">
    <property type="protein sequence ID" value="PPT90428.1"/>
    <property type="molecule type" value="Genomic_DNA"/>
</dbReference>
<protein>
    <submittedName>
        <fullName evidence="1">Terminase small subunit</fullName>
    </submittedName>
</protein>
<comment type="caution">
    <text evidence="1">The sequence shown here is derived from an EMBL/GenBank/DDBJ whole genome shotgun (WGS) entry which is preliminary data.</text>
</comment>
<evidence type="ECO:0000313" key="2">
    <source>
        <dbReference type="Proteomes" id="UP000239898"/>
    </source>
</evidence>
<dbReference type="InterPro" id="IPR009901">
    <property type="entry name" value="Phage_VT1-Sakai_H0025"/>
</dbReference>
<sequence>MADTLNFSPGWSIARLADEFGMDRRTAAKRLREAGVPPSGKRGANDVYRLADAAAALVDRFAAAGGEGSVVDPRDLPPMERRAFYQSENERLKVETTTGLLVPAAEVESDYAELVKKVVQFFDTLPDVLERKAGLTPDQVIKVQEQCDRVRQSMYEAMTEDAVRDSA</sequence>
<gene>
    <name evidence="1" type="ORF">XthCFBP4691_12460</name>
</gene>
<name>A0A2S6ZDT8_9XANT</name>
<dbReference type="Proteomes" id="UP000239898">
    <property type="component" value="Unassembled WGS sequence"/>
</dbReference>
<keyword evidence="2" id="KW-1185">Reference proteome</keyword>
<dbReference type="AlphaFoldDB" id="A0A2S6ZDT8"/>
<reference evidence="1 2" key="1">
    <citation type="submission" date="2016-08" db="EMBL/GenBank/DDBJ databases">
        <title>Evolution of the type three secretion system and type three effector repertoires in Xanthomonas.</title>
        <authorList>
            <person name="Merda D."/>
            <person name="Briand M."/>
            <person name="Bosis E."/>
            <person name="Rousseau C."/>
            <person name="Portier P."/>
            <person name="Jacques M.-A."/>
            <person name="Fischer-Le Saux M."/>
        </authorList>
    </citation>
    <scope>NUCLEOTIDE SEQUENCE [LARGE SCALE GENOMIC DNA]</scope>
    <source>
        <strain evidence="1 2">CFBP 4691</strain>
    </source>
</reference>